<protein>
    <submittedName>
        <fullName evidence="2">Placenta associated 9</fullName>
    </submittedName>
</protein>
<dbReference type="AlphaFoldDB" id="A0A8C6MMC4"/>
<dbReference type="GeneTree" id="ENSGT00390000017848"/>
<reference evidence="2" key="1">
    <citation type="submission" date="2025-08" db="UniProtKB">
        <authorList>
            <consortium name="Ensembl"/>
        </authorList>
    </citation>
    <scope>IDENTIFICATION</scope>
</reference>
<name>A0A8C6MMC4_MOSMO</name>
<evidence type="ECO:0000313" key="3">
    <source>
        <dbReference type="Proteomes" id="UP000694544"/>
    </source>
</evidence>
<accession>A0A8C6MMC4</accession>
<sequence length="86" mass="9435">MRPLLCALAGLALLRAPGAFAADEPFIPSRGDSAQSTECDRYMAVHSRLDVIEEIAFEHQSWSRPAAGSDTIALLEQNRILAWLPQ</sequence>
<gene>
    <name evidence="2" type="primary">PLAC9</name>
</gene>
<dbReference type="PANTHER" id="PTHR37355">
    <property type="entry name" value="PLACENTA-SPECIFIC PROTEIN 9"/>
    <property type="match status" value="1"/>
</dbReference>
<keyword evidence="3" id="KW-1185">Reference proteome</keyword>
<dbReference type="Proteomes" id="UP000694544">
    <property type="component" value="Unplaced"/>
</dbReference>
<dbReference type="InterPro" id="IPR027941">
    <property type="entry name" value="PLAC9"/>
</dbReference>
<proteinExistence type="predicted"/>
<feature type="chain" id="PRO_5034563245" evidence="1">
    <location>
        <begin position="22"/>
        <end position="86"/>
    </location>
</feature>
<dbReference type="Ensembl" id="ENSMMST00000034172.1">
    <property type="protein sequence ID" value="ENSMMSP00000031063.1"/>
    <property type="gene ID" value="ENSMMSG00000023126.1"/>
</dbReference>
<keyword evidence="1" id="KW-0732">Signal</keyword>
<reference evidence="2" key="2">
    <citation type="submission" date="2025-09" db="UniProtKB">
        <authorList>
            <consortium name="Ensembl"/>
        </authorList>
    </citation>
    <scope>IDENTIFICATION</scope>
</reference>
<evidence type="ECO:0000256" key="1">
    <source>
        <dbReference type="SAM" id="SignalP"/>
    </source>
</evidence>
<feature type="signal peptide" evidence="1">
    <location>
        <begin position="1"/>
        <end position="21"/>
    </location>
</feature>
<evidence type="ECO:0000313" key="2">
    <source>
        <dbReference type="Ensembl" id="ENSMMSP00000031063.1"/>
    </source>
</evidence>
<organism evidence="2 3">
    <name type="scientific">Moschus moschiferus</name>
    <name type="common">Siberian musk deer</name>
    <name type="synonym">Moschus sibiricus</name>
    <dbReference type="NCBI Taxonomy" id="68415"/>
    <lineage>
        <taxon>Eukaryota</taxon>
        <taxon>Metazoa</taxon>
        <taxon>Chordata</taxon>
        <taxon>Craniata</taxon>
        <taxon>Vertebrata</taxon>
        <taxon>Euteleostomi</taxon>
        <taxon>Mammalia</taxon>
        <taxon>Eutheria</taxon>
        <taxon>Laurasiatheria</taxon>
        <taxon>Artiodactyla</taxon>
        <taxon>Ruminantia</taxon>
        <taxon>Pecora</taxon>
        <taxon>Moschidae</taxon>
        <taxon>Moschus</taxon>
    </lineage>
</organism>
<dbReference type="Pfam" id="PF15205">
    <property type="entry name" value="PLAC9"/>
    <property type="match status" value="1"/>
</dbReference>
<dbReference type="PANTHER" id="PTHR37355:SF1">
    <property type="entry name" value="PLACENTA-SPECIFIC PROTEIN 9"/>
    <property type="match status" value="1"/>
</dbReference>